<organism evidence="3 4">
    <name type="scientific">Thiomicrorhabdus lithotrophica</name>
    <dbReference type="NCBI Taxonomy" id="2949997"/>
    <lineage>
        <taxon>Bacteria</taxon>
        <taxon>Pseudomonadati</taxon>
        <taxon>Pseudomonadota</taxon>
        <taxon>Gammaproteobacteria</taxon>
        <taxon>Thiotrichales</taxon>
        <taxon>Piscirickettsiaceae</taxon>
        <taxon>Thiomicrorhabdus</taxon>
    </lineage>
</organism>
<feature type="signal peptide" evidence="2">
    <location>
        <begin position="1"/>
        <end position="25"/>
    </location>
</feature>
<keyword evidence="4" id="KW-1185">Reference proteome</keyword>
<protein>
    <recommendedName>
        <fullName evidence="5">Lipoprotein</fullName>
    </recommendedName>
</protein>
<accession>A0ABY8C7Q4</accession>
<reference evidence="3 4" key="1">
    <citation type="submission" date="2022-06" db="EMBL/GenBank/DDBJ databases">
        <title>Thiomicrohabdus sp. nov, an obligately chemolithoautotrophic, sulfur-oxidizing bacterium isolated from beach of Guanyin Mountain. Amoy.</title>
        <authorList>
            <person name="Zhu H."/>
        </authorList>
    </citation>
    <scope>NUCLEOTIDE SEQUENCE [LARGE SCALE GENOMIC DNA]</scope>
    <source>
        <strain evidence="3 4">XGS-01</strain>
    </source>
</reference>
<feature type="region of interest" description="Disordered" evidence="1">
    <location>
        <begin position="127"/>
        <end position="198"/>
    </location>
</feature>
<evidence type="ECO:0008006" key="5">
    <source>
        <dbReference type="Google" id="ProtNLM"/>
    </source>
</evidence>
<feature type="chain" id="PRO_5045701544" description="Lipoprotein" evidence="2">
    <location>
        <begin position="26"/>
        <end position="198"/>
    </location>
</feature>
<gene>
    <name evidence="3" type="ORF">NR989_07925</name>
</gene>
<evidence type="ECO:0000256" key="1">
    <source>
        <dbReference type="SAM" id="MobiDB-lite"/>
    </source>
</evidence>
<dbReference type="PROSITE" id="PS51257">
    <property type="entry name" value="PROKAR_LIPOPROTEIN"/>
    <property type="match status" value="1"/>
</dbReference>
<dbReference type="Proteomes" id="UP001222275">
    <property type="component" value="Chromosome"/>
</dbReference>
<proteinExistence type="predicted"/>
<dbReference type="RefSeq" id="WP_275594197.1">
    <property type="nucleotide sequence ID" value="NZ_CP102381.1"/>
</dbReference>
<dbReference type="EMBL" id="CP102381">
    <property type="protein sequence ID" value="WEJ61939.1"/>
    <property type="molecule type" value="Genomic_DNA"/>
</dbReference>
<feature type="compositionally biased region" description="Basic and acidic residues" evidence="1">
    <location>
        <begin position="157"/>
        <end position="182"/>
    </location>
</feature>
<evidence type="ECO:0000313" key="3">
    <source>
        <dbReference type="EMBL" id="WEJ61939.1"/>
    </source>
</evidence>
<name>A0ABY8C7Q4_9GAMM</name>
<sequence length="198" mass="23262">MKRLFIGSTLLLSANIFLTGCVSHAPIKSVHIVKAHPNHYNSYYVKKQAYNTHSTVNVYQTHHPKAVIYEPQRTRPNVYNQPIYKQRDGYVKTHKSIKPYQSTNNKNHAYSKKKIIKNERTVKVVKKSRPIVVNKPKNQVHQSRSSYIKNPKTHKNDRKENNKKDESRSEQRNERRGADNNKIKKVRGIQTENTYSRR</sequence>
<feature type="compositionally biased region" description="Polar residues" evidence="1">
    <location>
        <begin position="136"/>
        <end position="148"/>
    </location>
</feature>
<keyword evidence="2" id="KW-0732">Signal</keyword>
<evidence type="ECO:0000256" key="2">
    <source>
        <dbReference type="SAM" id="SignalP"/>
    </source>
</evidence>
<evidence type="ECO:0000313" key="4">
    <source>
        <dbReference type="Proteomes" id="UP001222275"/>
    </source>
</evidence>